<dbReference type="EMBL" id="GL541713">
    <property type="protein sequence ID" value="KDE04179.1"/>
    <property type="molecule type" value="Genomic_DNA"/>
</dbReference>
<dbReference type="HOGENOM" id="CLU_734815_0_0_1"/>
<reference evidence="2" key="2">
    <citation type="submission" date="2010-11" db="EMBL/GenBank/DDBJ databases">
        <authorList>
            <consortium name="The Broad Institute Genome Sequencing Platform"/>
            <person name="Earl A."/>
            <person name="Ward D."/>
            <person name="Feldgarden M."/>
            <person name="Gevers D."/>
            <person name="Butler R."/>
            <person name="Young S.K."/>
            <person name="Zeng Q."/>
            <person name="Gargeya S."/>
            <person name="Fitzgerald M."/>
            <person name="Haas B."/>
            <person name="Abouelleil A."/>
            <person name="Alvarado L."/>
            <person name="Arachchi H.M."/>
            <person name="Berlin A."/>
            <person name="Brown A."/>
            <person name="Chapman S.B."/>
            <person name="Chen Z."/>
            <person name="Dunbar C."/>
            <person name="Freedman E."/>
            <person name="Gearin G."/>
            <person name="Gellesch M."/>
            <person name="Goldberg J."/>
            <person name="Griggs A."/>
            <person name="Gujja S."/>
            <person name="Heilman E."/>
            <person name="Heiman D."/>
            <person name="Howarth C."/>
            <person name="Larson L."/>
            <person name="Lui A."/>
            <person name="MacDonald P.J.P."/>
            <person name="Mehta T."/>
            <person name="Montmayeur A."/>
            <person name="Murphy C."/>
            <person name="Neiman D."/>
            <person name="Pearson M."/>
            <person name="Priest M."/>
            <person name="Roberts A."/>
            <person name="Saif S."/>
            <person name="Shea T."/>
            <person name="Shenoy N."/>
            <person name="Sisk P."/>
            <person name="Stolte C."/>
            <person name="Sykes S."/>
            <person name="White J."/>
            <person name="Yandava C."/>
            <person name="Wortman J."/>
            <person name="Nusbaum C."/>
            <person name="Birren B."/>
        </authorList>
    </citation>
    <scope>NUCLEOTIDE SEQUENCE</scope>
    <source>
        <strain evidence="2">P1A1 Lamole</strain>
    </source>
</reference>
<organism evidence="2">
    <name type="scientific">Microbotryum lychnidis-dioicae (strain p1A1 Lamole / MvSl-1064)</name>
    <name type="common">Anther smut fungus</name>
    <dbReference type="NCBI Taxonomy" id="683840"/>
    <lineage>
        <taxon>Eukaryota</taxon>
        <taxon>Fungi</taxon>
        <taxon>Dikarya</taxon>
        <taxon>Basidiomycota</taxon>
        <taxon>Pucciniomycotina</taxon>
        <taxon>Microbotryomycetes</taxon>
        <taxon>Microbotryales</taxon>
        <taxon>Microbotryaceae</taxon>
        <taxon>Microbotryum</taxon>
    </lineage>
</organism>
<feature type="non-terminal residue" evidence="2">
    <location>
        <position position="1"/>
    </location>
</feature>
<evidence type="ECO:0000313" key="3">
    <source>
        <dbReference type="EnsemblFungi" id="MVLG_05342T0"/>
    </source>
</evidence>
<dbReference type="InterPro" id="IPR041320">
    <property type="entry name" value="CxC1"/>
</dbReference>
<dbReference type="PANTHER" id="PTHR33096">
    <property type="entry name" value="CXC2 DOMAIN-CONTAINING PROTEIN"/>
    <property type="match status" value="1"/>
</dbReference>
<dbReference type="OrthoDB" id="3364670at2759"/>
<dbReference type="STRING" id="683840.U5HDY8"/>
<dbReference type="Pfam" id="PF18802">
    <property type="entry name" value="CxC1"/>
    <property type="match status" value="1"/>
</dbReference>
<dbReference type="EMBL" id="AEIJ01000555">
    <property type="status" value="NOT_ANNOTATED_CDS"/>
    <property type="molecule type" value="Genomic_DNA"/>
</dbReference>
<dbReference type="EnsemblFungi" id="MVLG_05342T0">
    <property type="protein sequence ID" value="MVLG_05342T0"/>
    <property type="gene ID" value="MVLG_05342"/>
</dbReference>
<reference evidence="3" key="4">
    <citation type="submission" date="2015-06" db="UniProtKB">
        <authorList>
            <consortium name="EnsemblFungi"/>
        </authorList>
    </citation>
    <scope>IDENTIFICATION</scope>
</reference>
<sequence>AWNGQRFCASISHFCAGVKGHLRPLIDVDEELCHGSVASEVPPPCSCESPPTLLLDVYDLISLVEVAIAFCPRSSSDSPCLTYAERLVQIGLIGSTAAAPRPAFTFRLLQFLDSWWSTAPFPVDGAARGLDIFYEQTGWGRPGLSQHKFDKELRKQLQRALDDFRALTTSERELGDLVLGVASSLSDKCPACYGWMRLNQAHHRVEVQHLVALDGNFQHSRDTSARYDFQESTPALFLGEDELESMKEICDGGDSKRSEKACADSWKAANGGATQISRGKSDTGLAVCVYRHDIALKMINLYQSGEEVRQLSSSLNRLQGLTLVFDEAGATTACLSLLQHISNQLPSNDTLGVLYDVACNLDGYMQSVSKSGGSVVP</sequence>
<dbReference type="InParanoid" id="U5HDY8"/>
<accession>U5HDY8</accession>
<reference evidence="2 4" key="3">
    <citation type="journal article" date="2015" name="BMC Genomics">
        <title>Sex and parasites: genomic and transcriptomic analysis of Microbotryum lychnidis-dioicae, the biotrophic and plant-castrating anther smut fungus.</title>
        <authorList>
            <person name="Perlin M.H."/>
            <person name="Amselem J."/>
            <person name="Fontanillas E."/>
            <person name="Toh S.S."/>
            <person name="Chen Z."/>
            <person name="Goldberg J."/>
            <person name="Duplessis S."/>
            <person name="Henrissat B."/>
            <person name="Young S."/>
            <person name="Zeng Q."/>
            <person name="Aguileta G."/>
            <person name="Petit E."/>
            <person name="Badouin H."/>
            <person name="Andrews J."/>
            <person name="Razeeq D."/>
            <person name="Gabaldon T."/>
            <person name="Quesneville H."/>
            <person name="Giraud T."/>
            <person name="Hood M.E."/>
            <person name="Schultz D.J."/>
            <person name="Cuomo C.A."/>
        </authorList>
    </citation>
    <scope>NUCLEOTIDE SEQUENCE [LARGE SCALE GENOMIC DNA]</scope>
    <source>
        <strain evidence="2">P1A1 Lamole</strain>
        <strain evidence="4">p1A1 Lamole</strain>
    </source>
</reference>
<feature type="domain" description="CxC1-like cysteine cluster associated with KDZ transposases" evidence="1">
    <location>
        <begin position="44"/>
        <end position="134"/>
    </location>
</feature>
<evidence type="ECO:0000259" key="1">
    <source>
        <dbReference type="Pfam" id="PF18802"/>
    </source>
</evidence>
<dbReference type="PANTHER" id="PTHR33096:SF1">
    <property type="entry name" value="CXC1-LIKE CYSTEINE CLUSTER ASSOCIATED WITH KDZ TRANSPOSASES DOMAIN-CONTAINING PROTEIN"/>
    <property type="match status" value="1"/>
</dbReference>
<evidence type="ECO:0000313" key="2">
    <source>
        <dbReference type="EMBL" id="KDE04179.1"/>
    </source>
</evidence>
<protein>
    <recommendedName>
        <fullName evidence="1">CxC1-like cysteine cluster associated with KDZ transposases domain-containing protein</fullName>
    </recommendedName>
</protein>
<proteinExistence type="predicted"/>
<dbReference type="AlphaFoldDB" id="U5HDY8"/>
<keyword evidence="4" id="KW-1185">Reference proteome</keyword>
<gene>
    <name evidence="2" type="ORF">MVLG_05342</name>
</gene>
<evidence type="ECO:0000313" key="4">
    <source>
        <dbReference type="Proteomes" id="UP000017200"/>
    </source>
</evidence>
<reference evidence="4" key="1">
    <citation type="submission" date="2010-11" db="EMBL/GenBank/DDBJ databases">
        <title>The genome sequence of Microbotryum violaceum strain p1A1 Lamole.</title>
        <authorList>
            <person name="Cuomo C."/>
            <person name="Perlin M."/>
            <person name="Young S.K."/>
            <person name="Zeng Q."/>
            <person name="Gargeya S."/>
            <person name="Alvarado L."/>
            <person name="Berlin A."/>
            <person name="Chapman S.B."/>
            <person name="Chen Z."/>
            <person name="Freedman E."/>
            <person name="Gellesch M."/>
            <person name="Goldberg J."/>
            <person name="Griggs A."/>
            <person name="Gujja S."/>
            <person name="Heilman E."/>
            <person name="Heiman D."/>
            <person name="Howarth C."/>
            <person name="Mehta T."/>
            <person name="Neiman D."/>
            <person name="Pearson M."/>
            <person name="Roberts A."/>
            <person name="Saif S."/>
            <person name="Shea T."/>
            <person name="Shenoy N."/>
            <person name="Sisk P."/>
            <person name="Stolte C."/>
            <person name="Sykes S."/>
            <person name="White J."/>
            <person name="Yandava C."/>
            <person name="Haas B."/>
            <person name="Nusbaum C."/>
            <person name="Birren B."/>
        </authorList>
    </citation>
    <scope>NUCLEOTIDE SEQUENCE [LARGE SCALE GENOMIC DNA]</scope>
    <source>
        <strain evidence="4">p1A1 Lamole</strain>
    </source>
</reference>
<dbReference type="Pfam" id="PF18758">
    <property type="entry name" value="KDZ"/>
    <property type="match status" value="1"/>
</dbReference>
<name>U5HDY8_USTV1</name>
<dbReference type="Proteomes" id="UP000017200">
    <property type="component" value="Unassembled WGS sequence"/>
</dbReference>
<dbReference type="InterPro" id="IPR040521">
    <property type="entry name" value="KDZ"/>
</dbReference>